<dbReference type="Pfam" id="PF06526">
    <property type="entry name" value="DUF1107"/>
    <property type="match status" value="1"/>
</dbReference>
<evidence type="ECO:0000313" key="2">
    <source>
        <dbReference type="Proteomes" id="UP000008185"/>
    </source>
</evidence>
<dbReference type="HOGENOM" id="CLU_188461_0_0_6"/>
<proteinExistence type="predicted"/>
<organism evidence="1 2">
    <name type="scientific">Salmonella paratyphi A (strain ATCC 9150 / SARB42)</name>
    <dbReference type="NCBI Taxonomy" id="295319"/>
    <lineage>
        <taxon>Bacteria</taxon>
        <taxon>Pseudomonadati</taxon>
        <taxon>Pseudomonadota</taxon>
        <taxon>Gammaproteobacteria</taxon>
        <taxon>Enterobacterales</taxon>
        <taxon>Enterobacteriaceae</taxon>
        <taxon>Salmonella</taxon>
    </lineage>
</organism>
<protein>
    <submittedName>
        <fullName evidence="1">Uncharacterized protein</fullName>
    </submittedName>
</protein>
<dbReference type="Proteomes" id="UP000008185">
    <property type="component" value="Chromosome"/>
</dbReference>
<dbReference type="KEGG" id="spt:SPA4225"/>
<evidence type="ECO:0000313" key="1">
    <source>
        <dbReference type="EMBL" id="AAV79961.1"/>
    </source>
</evidence>
<name>A0A0H2WVG5_SALPA</name>
<sequence>MRLKTVGPIVAPQGRNTLQETTMKIFQRYNPLQVAKYVKILFRGRLYIKDVGAFEFDKGKILIPKVRDKQHLSVMSEVNRQVMRLQTEMA</sequence>
<reference evidence="1 2" key="1">
    <citation type="journal article" date="2004" name="Nat. Genet.">
        <title>Comparison of genome degradation in Paratyphi A and Typhi, human-restricted serovars of Salmonella enterica that cause typhoid.</title>
        <authorList>
            <person name="McClelland M."/>
            <person name="Sanderson K.E."/>
            <person name="Clifton S.W."/>
            <person name="Latreille P."/>
            <person name="Porwollik S."/>
            <person name="Sabo A."/>
            <person name="Meyer R."/>
            <person name="Bieri T."/>
            <person name="Ozersky P."/>
            <person name="McLellan M."/>
            <person name="Harkins C.R."/>
            <person name="Wang C."/>
            <person name="Nguyen C."/>
            <person name="Berghoff A."/>
            <person name="Elliott G."/>
            <person name="Kohlberg S."/>
            <person name="Strong C."/>
            <person name="Du F."/>
            <person name="Carter J."/>
            <person name="Kremizki C."/>
            <person name="Layman D."/>
            <person name="Leonard S."/>
            <person name="Sun H."/>
            <person name="Fulton L."/>
            <person name="Nash W."/>
            <person name="Miner T."/>
            <person name="Minx P."/>
            <person name="Delehaunty K."/>
            <person name="Fronick C."/>
            <person name="Magrini V."/>
            <person name="Nhan M."/>
            <person name="Warren W."/>
            <person name="Florea L."/>
            <person name="Spieth J."/>
            <person name="Wilson R.K."/>
        </authorList>
    </citation>
    <scope>NUCLEOTIDE SEQUENCE [LARGE SCALE GENOMIC DNA]</scope>
    <source>
        <strain evidence="2">ATCC 9150 / SARB42</strain>
    </source>
</reference>
<dbReference type="EMBL" id="CP000026">
    <property type="protein sequence ID" value="AAV79961.1"/>
    <property type="molecule type" value="Genomic_DNA"/>
</dbReference>
<dbReference type="Gene3D" id="3.30.1910.10">
    <property type="entry name" value="so0334 like domain"/>
    <property type="match status" value="1"/>
</dbReference>
<dbReference type="InterPro" id="IPR009491">
    <property type="entry name" value="DUF1107"/>
</dbReference>
<gene>
    <name evidence="1" type="primary">ytfK</name>
    <name evidence="1" type="ordered locus">SPA4225</name>
</gene>
<dbReference type="AlphaFoldDB" id="A0A0H2WVG5"/>
<accession>A0A0H2WVG5</accession>